<dbReference type="InterPro" id="IPR046341">
    <property type="entry name" value="SET_dom_sf"/>
</dbReference>
<dbReference type="GO" id="GO:0005634">
    <property type="term" value="C:nucleus"/>
    <property type="evidence" value="ECO:0007669"/>
    <property type="project" value="UniProtKB-SubCell"/>
</dbReference>
<feature type="domain" description="SET" evidence="6">
    <location>
        <begin position="68"/>
        <end position="198"/>
    </location>
</feature>
<evidence type="ECO:0000256" key="4">
    <source>
        <dbReference type="ARBA" id="ARBA00022691"/>
    </source>
</evidence>
<keyword evidence="9" id="KW-1185">Reference proteome</keyword>
<feature type="domain" description="Post-SET" evidence="7">
    <location>
        <begin position="212"/>
        <end position="228"/>
    </location>
</feature>
<comment type="caution">
    <text evidence="8">The sequence shown here is derived from an EMBL/GenBank/DDBJ whole genome shotgun (WGS) entry which is preliminary data.</text>
</comment>
<organism evidence="8 9">
    <name type="scientific">Rhamnella rubrinervis</name>
    <dbReference type="NCBI Taxonomy" id="2594499"/>
    <lineage>
        <taxon>Eukaryota</taxon>
        <taxon>Viridiplantae</taxon>
        <taxon>Streptophyta</taxon>
        <taxon>Embryophyta</taxon>
        <taxon>Tracheophyta</taxon>
        <taxon>Spermatophyta</taxon>
        <taxon>Magnoliopsida</taxon>
        <taxon>eudicotyledons</taxon>
        <taxon>Gunneridae</taxon>
        <taxon>Pentapetalae</taxon>
        <taxon>rosids</taxon>
        <taxon>fabids</taxon>
        <taxon>Rosales</taxon>
        <taxon>Rhamnaceae</taxon>
        <taxon>rhamnoid group</taxon>
        <taxon>Rhamneae</taxon>
        <taxon>Rhamnella</taxon>
    </lineage>
</organism>
<keyword evidence="3" id="KW-0808">Transferase</keyword>
<keyword evidence="5" id="KW-0539">Nucleus</keyword>
<dbReference type="GO" id="GO:0008168">
    <property type="term" value="F:methyltransferase activity"/>
    <property type="evidence" value="ECO:0007669"/>
    <property type="project" value="UniProtKB-KW"/>
</dbReference>
<dbReference type="Proteomes" id="UP000796880">
    <property type="component" value="Unassembled WGS sequence"/>
</dbReference>
<evidence type="ECO:0000256" key="1">
    <source>
        <dbReference type="ARBA" id="ARBA00004123"/>
    </source>
</evidence>
<dbReference type="InterPro" id="IPR001214">
    <property type="entry name" value="SET_dom"/>
</dbReference>
<protein>
    <submittedName>
        <fullName evidence="8">Uncharacterized protein</fullName>
    </submittedName>
</protein>
<name>A0A8K0DMU7_9ROSA</name>
<dbReference type="Pfam" id="PF00856">
    <property type="entry name" value="SET"/>
    <property type="match status" value="1"/>
</dbReference>
<dbReference type="PROSITE" id="PS50280">
    <property type="entry name" value="SET"/>
    <property type="match status" value="1"/>
</dbReference>
<dbReference type="Gene3D" id="2.170.270.10">
    <property type="entry name" value="SET domain"/>
    <property type="match status" value="1"/>
</dbReference>
<dbReference type="GO" id="GO:0032259">
    <property type="term" value="P:methylation"/>
    <property type="evidence" value="ECO:0007669"/>
    <property type="project" value="UniProtKB-KW"/>
</dbReference>
<dbReference type="EMBL" id="VOIH02000012">
    <property type="protein sequence ID" value="KAF3430908.1"/>
    <property type="molecule type" value="Genomic_DNA"/>
</dbReference>
<dbReference type="PANTHER" id="PTHR46024">
    <property type="entry name" value="HISTONE-LYSINE N-METHYLTRANSFERASE EGGLESS"/>
    <property type="match status" value="1"/>
</dbReference>
<evidence type="ECO:0000256" key="2">
    <source>
        <dbReference type="ARBA" id="ARBA00022603"/>
    </source>
</evidence>
<accession>A0A8K0DMU7</accession>
<evidence type="ECO:0000259" key="7">
    <source>
        <dbReference type="PROSITE" id="PS50868"/>
    </source>
</evidence>
<dbReference type="InterPro" id="IPR003616">
    <property type="entry name" value="Post-SET_dom"/>
</dbReference>
<sequence length="228" mass="26071">MRFSKQSPPPIFTSTCVFSAPPSLVPHQLLVSPCHTIFLLIEAMDVVFESMWSKLWLWKTDELDGISENDYVFEIDCWQTMNLGRDIEHLNLINAARLGPLLENSSEEPLRLQRRLRDAHLPSDHFDERDNKKLIRVPEYADDGGSSGNVSRFINHGCEPDLFVRCVLSSHRAVRFSRIVMFATDSIAPMQELTYDYGYMLDSVQDPDGKIKRLPCYCGAAGCRKRLC</sequence>
<dbReference type="InterPro" id="IPR051516">
    <property type="entry name" value="SETDB_methyltransferase"/>
</dbReference>
<keyword evidence="4" id="KW-0949">S-adenosyl-L-methionine</keyword>
<reference evidence="8" key="1">
    <citation type="submission" date="2020-03" db="EMBL/GenBank/DDBJ databases">
        <title>A high-quality chromosome-level genome assembly of a woody plant with both climbing and erect habits, Rhamnella rubrinervis.</title>
        <authorList>
            <person name="Lu Z."/>
            <person name="Yang Y."/>
            <person name="Zhu X."/>
            <person name="Sun Y."/>
        </authorList>
    </citation>
    <scope>NUCLEOTIDE SEQUENCE</scope>
    <source>
        <strain evidence="8">BYM</strain>
        <tissue evidence="8">Leaf</tissue>
    </source>
</reference>
<proteinExistence type="predicted"/>
<dbReference type="PANTHER" id="PTHR46024:SF1">
    <property type="entry name" value="HISTONE-LYSINE N-METHYLTRANSFERASE EGGLESS"/>
    <property type="match status" value="1"/>
</dbReference>
<dbReference type="SMART" id="SM00317">
    <property type="entry name" value="SET"/>
    <property type="match status" value="1"/>
</dbReference>
<dbReference type="AlphaFoldDB" id="A0A8K0DMU7"/>
<dbReference type="SUPFAM" id="SSF82199">
    <property type="entry name" value="SET domain"/>
    <property type="match status" value="1"/>
</dbReference>
<evidence type="ECO:0000256" key="5">
    <source>
        <dbReference type="ARBA" id="ARBA00023242"/>
    </source>
</evidence>
<dbReference type="OrthoDB" id="5792673at2759"/>
<gene>
    <name evidence="8" type="ORF">FNV43_RR25638</name>
</gene>
<keyword evidence="2" id="KW-0489">Methyltransferase</keyword>
<dbReference type="PROSITE" id="PS50868">
    <property type="entry name" value="POST_SET"/>
    <property type="match status" value="1"/>
</dbReference>
<evidence type="ECO:0000256" key="3">
    <source>
        <dbReference type="ARBA" id="ARBA00022679"/>
    </source>
</evidence>
<evidence type="ECO:0000313" key="9">
    <source>
        <dbReference type="Proteomes" id="UP000796880"/>
    </source>
</evidence>
<comment type="subcellular location">
    <subcellularLocation>
        <location evidence="1">Nucleus</location>
    </subcellularLocation>
</comment>
<evidence type="ECO:0000313" key="8">
    <source>
        <dbReference type="EMBL" id="KAF3430908.1"/>
    </source>
</evidence>
<evidence type="ECO:0000259" key="6">
    <source>
        <dbReference type="PROSITE" id="PS50280"/>
    </source>
</evidence>